<name>D9J0Y1_9CAUD</name>
<reference evidence="1 2" key="1">
    <citation type="journal article" date="2010" name="J. Bacteriol.">
        <title>Brochothrix thermosphacta bacteriophages feature heterogeneous and highly mosaic genomes and utilize unique prophage insertion sites.</title>
        <authorList>
            <person name="Kilcher S."/>
            <person name="Loessner M.J."/>
            <person name="Klumpp J."/>
        </authorList>
    </citation>
    <scope>NUCLEOTIDE SEQUENCE [LARGE SCALE GENOMIC DNA]</scope>
</reference>
<dbReference type="RefSeq" id="YP_004301517.1">
    <property type="nucleotide sequence ID" value="NC_015253.1"/>
</dbReference>
<accession>D9J0Y1</accession>
<dbReference type="Proteomes" id="UP000000331">
    <property type="component" value="Segment"/>
</dbReference>
<dbReference type="EMBL" id="HM242243">
    <property type="protein sequence ID" value="ADJ53218.1"/>
    <property type="molecule type" value="Genomic_DNA"/>
</dbReference>
<protein>
    <submittedName>
        <fullName evidence="1">Gp183</fullName>
    </submittedName>
</protein>
<keyword evidence="2" id="KW-1185">Reference proteome</keyword>
<organism evidence="1 2">
    <name type="scientific">Brochothrix phage A9</name>
    <dbReference type="NCBI Taxonomy" id="857312"/>
    <lineage>
        <taxon>Viruses</taxon>
        <taxon>Duplodnaviria</taxon>
        <taxon>Heunggongvirae</taxon>
        <taxon>Uroviricota</taxon>
        <taxon>Caudoviricetes</taxon>
        <taxon>Herelleviridae</taxon>
        <taxon>Klumppvirus</taxon>
        <taxon>Klumppvirus A9</taxon>
    </lineage>
</organism>
<evidence type="ECO:0000313" key="1">
    <source>
        <dbReference type="EMBL" id="ADJ53218.1"/>
    </source>
</evidence>
<dbReference type="GeneID" id="10359214"/>
<sequence length="83" mass="9685">MYTSREDSTVAVKTVYGIMGNTSEEVLVNYICKLRESLMERFDTLGLQDSLEVLHKFRAIKKIRYAKAEKNKYLGDAYLWENV</sequence>
<dbReference type="KEGG" id="vg:10359214"/>
<proteinExistence type="predicted"/>
<evidence type="ECO:0000313" key="2">
    <source>
        <dbReference type="Proteomes" id="UP000000331"/>
    </source>
</evidence>